<evidence type="ECO:0000313" key="3">
    <source>
        <dbReference type="EMBL" id="UXI68728.1"/>
    </source>
</evidence>
<dbReference type="Proteomes" id="UP001064632">
    <property type="component" value="Chromosome"/>
</dbReference>
<keyword evidence="2" id="KW-1133">Transmembrane helix</keyword>
<dbReference type="RefSeq" id="WP_261695687.1">
    <property type="nucleotide sequence ID" value="NZ_CP104694.1"/>
</dbReference>
<reference evidence="3" key="1">
    <citation type="submission" date="2022-09" db="EMBL/GenBank/DDBJ databases">
        <title>Tahibacter sp. nov., isolated from a fresh water.</title>
        <authorList>
            <person name="Baek J.H."/>
            <person name="Lee J.K."/>
            <person name="Kim J.M."/>
            <person name="Jeon C.O."/>
        </authorList>
    </citation>
    <scope>NUCLEOTIDE SEQUENCE</scope>
    <source>
        <strain evidence="3">W38</strain>
    </source>
</reference>
<evidence type="ECO:0000256" key="1">
    <source>
        <dbReference type="SAM" id="MobiDB-lite"/>
    </source>
</evidence>
<organism evidence="3 4">
    <name type="scientific">Tahibacter amnicola</name>
    <dbReference type="NCBI Taxonomy" id="2976241"/>
    <lineage>
        <taxon>Bacteria</taxon>
        <taxon>Pseudomonadati</taxon>
        <taxon>Pseudomonadota</taxon>
        <taxon>Gammaproteobacteria</taxon>
        <taxon>Lysobacterales</taxon>
        <taxon>Rhodanobacteraceae</taxon>
        <taxon>Tahibacter</taxon>
    </lineage>
</organism>
<keyword evidence="4" id="KW-1185">Reference proteome</keyword>
<protein>
    <recommendedName>
        <fullName evidence="5">Sel1 repeat family protein</fullName>
    </recommendedName>
</protein>
<dbReference type="PROSITE" id="PS51257">
    <property type="entry name" value="PROKAR_LIPOPROTEIN"/>
    <property type="match status" value="1"/>
</dbReference>
<dbReference type="EMBL" id="CP104694">
    <property type="protein sequence ID" value="UXI68728.1"/>
    <property type="molecule type" value="Genomic_DNA"/>
</dbReference>
<name>A0ABY6BHC3_9GAMM</name>
<keyword evidence="2" id="KW-0812">Transmembrane</keyword>
<sequence length="307" mass="33964">MTHRTLRYERRNWPGLIAAVAAIACLMVWFDQRHPEHPSGTPVVVAPTDDPATPTEPNADAPSTAAPPGSAVLTTGTPLRTPGRYRKPPLLLSHRPEGRYSDVLPELIRKAPQDREAALAIYHSLRHCKGVLSTDLPATLRNVPEQEAADHVAHTEEQFELCAGISGELIGKRGQFLEMAAAAGHPQAQLYYAYFPDEILGDERELLRHPDRIRPYKETSLHYLRQVSLLPNAQAYILLASSYATGYRAPADHALAYQYQYSAKMVDPLLGTDEITLAEYAGRISAEARQRAEQSALAELERCCALK</sequence>
<proteinExistence type="predicted"/>
<gene>
    <name evidence="3" type="ORF">N4264_03485</name>
</gene>
<evidence type="ECO:0000313" key="4">
    <source>
        <dbReference type="Proteomes" id="UP001064632"/>
    </source>
</evidence>
<keyword evidence="2" id="KW-0472">Membrane</keyword>
<feature type="region of interest" description="Disordered" evidence="1">
    <location>
        <begin position="38"/>
        <end position="92"/>
    </location>
</feature>
<accession>A0ABY6BHC3</accession>
<dbReference type="InterPro" id="IPR011990">
    <property type="entry name" value="TPR-like_helical_dom_sf"/>
</dbReference>
<evidence type="ECO:0008006" key="5">
    <source>
        <dbReference type="Google" id="ProtNLM"/>
    </source>
</evidence>
<dbReference type="Gene3D" id="1.25.40.10">
    <property type="entry name" value="Tetratricopeptide repeat domain"/>
    <property type="match status" value="1"/>
</dbReference>
<feature type="transmembrane region" description="Helical" evidence="2">
    <location>
        <begin position="12"/>
        <end position="30"/>
    </location>
</feature>
<feature type="compositionally biased region" description="Low complexity" evidence="1">
    <location>
        <begin position="41"/>
        <end position="62"/>
    </location>
</feature>
<evidence type="ECO:0000256" key="2">
    <source>
        <dbReference type="SAM" id="Phobius"/>
    </source>
</evidence>